<dbReference type="Gene3D" id="3.40.50.1820">
    <property type="entry name" value="alpha/beta hydrolase"/>
    <property type="match status" value="1"/>
</dbReference>
<protein>
    <submittedName>
        <fullName evidence="4">Uncharacterized protein</fullName>
    </submittedName>
</protein>
<accession>A0A2T1C037</accession>
<dbReference type="SUPFAM" id="SSF53474">
    <property type="entry name" value="alpha/beta-Hydrolases"/>
    <property type="match status" value="1"/>
</dbReference>
<dbReference type="Pfam" id="PF19960">
    <property type="entry name" value="EAD7"/>
    <property type="match status" value="1"/>
</dbReference>
<comment type="caution">
    <text evidence="4">The sequence shown here is derived from an EMBL/GenBank/DDBJ whole genome shotgun (WGS) entry which is preliminary data.</text>
</comment>
<reference evidence="4 5" key="2">
    <citation type="submission" date="2018-03" db="EMBL/GenBank/DDBJ databases">
        <title>The ancient ancestry and fast evolution of plastids.</title>
        <authorList>
            <person name="Moore K.R."/>
            <person name="Magnabosco C."/>
            <person name="Momper L."/>
            <person name="Gold D.A."/>
            <person name="Bosak T."/>
            <person name="Fournier G.P."/>
        </authorList>
    </citation>
    <scope>NUCLEOTIDE SEQUENCE [LARGE SCALE GENOMIC DNA]</scope>
    <source>
        <strain evidence="4 5">CCAP 1448/3</strain>
    </source>
</reference>
<dbReference type="RefSeq" id="WP_106289907.1">
    <property type="nucleotide sequence ID" value="NZ_CAWNTC010000125.1"/>
</dbReference>
<dbReference type="OrthoDB" id="149072at2"/>
<dbReference type="AlphaFoldDB" id="A0A2T1C037"/>
<dbReference type="Proteomes" id="UP000238762">
    <property type="component" value="Unassembled WGS sequence"/>
</dbReference>
<dbReference type="Pfam" id="PF12770">
    <property type="entry name" value="CHAT"/>
    <property type="match status" value="1"/>
</dbReference>
<feature type="domain" description="CHAT" evidence="2">
    <location>
        <begin position="122"/>
        <end position="257"/>
    </location>
</feature>
<reference evidence="4 5" key="1">
    <citation type="submission" date="2018-02" db="EMBL/GenBank/DDBJ databases">
        <authorList>
            <person name="Cohen D.B."/>
            <person name="Kent A.D."/>
        </authorList>
    </citation>
    <scope>NUCLEOTIDE SEQUENCE [LARGE SCALE GENOMIC DNA]</scope>
    <source>
        <strain evidence="4 5">CCAP 1448/3</strain>
    </source>
</reference>
<organism evidence="4 5">
    <name type="scientific">Merismopedia glauca CCAP 1448/3</name>
    <dbReference type="NCBI Taxonomy" id="1296344"/>
    <lineage>
        <taxon>Bacteria</taxon>
        <taxon>Bacillati</taxon>
        <taxon>Cyanobacteriota</taxon>
        <taxon>Cyanophyceae</taxon>
        <taxon>Synechococcales</taxon>
        <taxon>Merismopediaceae</taxon>
        <taxon>Merismopedia</taxon>
    </lineage>
</organism>
<evidence type="ECO:0000259" key="3">
    <source>
        <dbReference type="Pfam" id="PF19960"/>
    </source>
</evidence>
<dbReference type="PANTHER" id="PTHR36513:SF1">
    <property type="entry name" value="TRANSMEMBRANE PROTEIN"/>
    <property type="match status" value="1"/>
</dbReference>
<proteinExistence type="predicted"/>
<feature type="compositionally biased region" description="Pro residues" evidence="1">
    <location>
        <begin position="82"/>
        <end position="99"/>
    </location>
</feature>
<feature type="domain" description="Effector-associated" evidence="3">
    <location>
        <begin position="8"/>
        <end position="71"/>
    </location>
</feature>
<feature type="region of interest" description="Disordered" evidence="1">
    <location>
        <begin position="79"/>
        <end position="101"/>
    </location>
</feature>
<evidence type="ECO:0000313" key="5">
    <source>
        <dbReference type="Proteomes" id="UP000238762"/>
    </source>
</evidence>
<dbReference type="Pfam" id="PF05990">
    <property type="entry name" value="DUF900"/>
    <property type="match status" value="1"/>
</dbReference>
<evidence type="ECO:0000313" key="4">
    <source>
        <dbReference type="EMBL" id="PSB01636.1"/>
    </source>
</evidence>
<evidence type="ECO:0000259" key="2">
    <source>
        <dbReference type="Pfam" id="PF12770"/>
    </source>
</evidence>
<sequence>MTFDTPKLQQLLKQALSAEDLNELCSTYFPEVYAQFTNGQVISHQRRLLLEYAQRHREIPKLLAAVREINPTVYQEFFPELETPPQPPTTPTNPAPNPLPETQTCDILVLSANPLTTDPLQLEQEAELIQQRLQEGDVGKKYLVKAQRAVQATDISKYLLQYQPLILHFSGHGHANGDIIFNNSQGQPQSVSPSALAELLAAIPSKIECVFLNACFSLAQADALSEQVSCVIGMSQEIDDESAIRFAAGFYRGLGFGSGYYRAFQLGINEINLLQLPDSRIPHFISRDTSILEEQTVKPRVTRSFTPQSTTATLYPLWFGTNRQPINPQDITQGFSGKRDNQLHYGTCQVAVPKSHQIGSTGSSSWWQRLLNLESDRLKLDYQTLAILSSTDFWTNIQHTLQAHPPDERSALVFIHGFNVTFTEAAQRAAQIGYDLQVPGIMAFYSWASQGKLTGYTADEATIEASEKYIAEFLVNLAEHSGVTQIHIIAHSMGNRGLLRAMQRILAKVQTQTQISFGQIFLAAPDVDPDLFQDLAQAYHQLAERTTLYISSQDKALGASGIIHDYPRVGFFPPITVVEGIDTVEVSHIDLTWLGHGYFADARPLLADMHGLLRHNTSPDDRFGMESVLMGSQKYWRIKG</sequence>
<dbReference type="InterPro" id="IPR029058">
    <property type="entry name" value="AB_hydrolase_fold"/>
</dbReference>
<keyword evidence="5" id="KW-1185">Reference proteome</keyword>
<evidence type="ECO:0000256" key="1">
    <source>
        <dbReference type="SAM" id="MobiDB-lite"/>
    </source>
</evidence>
<dbReference type="EMBL" id="PVWJ01000096">
    <property type="protein sequence ID" value="PSB01636.1"/>
    <property type="molecule type" value="Genomic_DNA"/>
</dbReference>
<name>A0A2T1C037_9CYAN</name>
<gene>
    <name evidence="4" type="ORF">C7B64_17320</name>
</gene>
<dbReference type="InterPro" id="IPR045435">
    <property type="entry name" value="EAD7"/>
</dbReference>
<dbReference type="InterPro" id="IPR010297">
    <property type="entry name" value="DUF900_hydrolase"/>
</dbReference>
<dbReference type="InterPro" id="IPR024983">
    <property type="entry name" value="CHAT_dom"/>
</dbReference>
<dbReference type="PANTHER" id="PTHR36513">
    <property type="entry name" value="ABC TRANSMEMBRANE TYPE-1 DOMAIN-CONTAINING PROTEIN"/>
    <property type="match status" value="1"/>
</dbReference>